<reference evidence="10" key="1">
    <citation type="submission" date="2016-11" db="EMBL/GenBank/DDBJ databases">
        <authorList>
            <person name="Varghese N."/>
            <person name="Submissions S."/>
        </authorList>
    </citation>
    <scope>NUCLEOTIDE SEQUENCE [LARGE SCALE GENOMIC DNA]</scope>
    <source>
        <strain evidence="10">DSM 15292</strain>
    </source>
</reference>
<feature type="transmembrane region" description="Helical" evidence="8">
    <location>
        <begin position="479"/>
        <end position="503"/>
    </location>
</feature>
<feature type="transmembrane region" description="Helical" evidence="8">
    <location>
        <begin position="454"/>
        <end position="473"/>
    </location>
</feature>
<sequence>MKKANHFFQFNIRFWVFWPSFILLILAVLFSILFPDFFITSIEQIQKVLLTNFSLGFSWVSFAMTIIVLITFFSPIGKVRIGGKHAQPRLPRLSWFAIVLCTTIAVGILFWGSAEPLSHFLFPPEFKNLNSKSVEAADFSLGALFFHWGFTPYAIYIVPALTFSVFFYQDRNKPSISLAAKPLLGSNLNKRMENIIDGISLFSLVTGMAGALGAGILSLSGGFLKLFPDWNMGVLSGVITLVILLTFVISSSTGIERGIKNLSLINLFFFILIAILFVLLGEGGKILSSIKIGFIEYGKNFLDLSLQWNGAGSTWTYDWSVFNFAMWMAWAPVTAVFLGKIAYGRTIREFLLFNWFLPALFCLIWMGVFGGTTLDLAILHPEFYQNLFQTSGPESIIYQVFEDLGYFKLFSYLFILAIFISYVTAADSSTDALASLSMKKISEDPFQSDTNLKIIWGTLIAFLAWIMILFSGIDGVRILSVIAGVPALFFLLIVTVSLLLLVIDPKKYLRD</sequence>
<feature type="transmembrane region" description="Helical" evidence="8">
    <location>
        <begin position="355"/>
        <end position="379"/>
    </location>
</feature>
<evidence type="ECO:0000313" key="9">
    <source>
        <dbReference type="EMBL" id="SIN75428.1"/>
    </source>
</evidence>
<evidence type="ECO:0000256" key="1">
    <source>
        <dbReference type="ARBA" id="ARBA00004651"/>
    </source>
</evidence>
<feature type="transmembrane region" description="Helical" evidence="8">
    <location>
        <begin position="12"/>
        <end position="33"/>
    </location>
</feature>
<dbReference type="RefSeq" id="WP_074224187.1">
    <property type="nucleotide sequence ID" value="NZ_FSRC01000001.1"/>
</dbReference>
<evidence type="ECO:0000256" key="6">
    <source>
        <dbReference type="ARBA" id="ARBA00022989"/>
    </source>
</evidence>
<dbReference type="GO" id="GO:0022857">
    <property type="term" value="F:transmembrane transporter activity"/>
    <property type="evidence" value="ECO:0007669"/>
    <property type="project" value="InterPro"/>
</dbReference>
<dbReference type="OrthoDB" id="9775735at2"/>
<evidence type="ECO:0000256" key="2">
    <source>
        <dbReference type="ARBA" id="ARBA00005658"/>
    </source>
</evidence>
<keyword evidence="3" id="KW-0813">Transport</keyword>
<evidence type="ECO:0000256" key="7">
    <source>
        <dbReference type="ARBA" id="ARBA00023136"/>
    </source>
</evidence>
<dbReference type="Proteomes" id="UP000185221">
    <property type="component" value="Unassembled WGS sequence"/>
</dbReference>
<dbReference type="InterPro" id="IPR000060">
    <property type="entry name" value="BCCT_transptr"/>
</dbReference>
<protein>
    <submittedName>
        <fullName evidence="9">Choline-glycine betaine transporter</fullName>
    </submittedName>
</protein>
<keyword evidence="6 8" id="KW-1133">Transmembrane helix</keyword>
<dbReference type="STRING" id="226505.SAMN05444394_1499"/>
<feature type="transmembrane region" description="Helical" evidence="8">
    <location>
        <begin position="409"/>
        <end position="433"/>
    </location>
</feature>
<dbReference type="PANTHER" id="PTHR30047">
    <property type="entry name" value="HIGH-AFFINITY CHOLINE TRANSPORT PROTEIN-RELATED"/>
    <property type="match status" value="1"/>
</dbReference>
<evidence type="ECO:0000256" key="4">
    <source>
        <dbReference type="ARBA" id="ARBA00022475"/>
    </source>
</evidence>
<feature type="transmembrane region" description="Helical" evidence="8">
    <location>
        <begin position="93"/>
        <end position="114"/>
    </location>
</feature>
<dbReference type="EMBL" id="FSRC01000001">
    <property type="protein sequence ID" value="SIN75428.1"/>
    <property type="molecule type" value="Genomic_DNA"/>
</dbReference>
<evidence type="ECO:0000313" key="10">
    <source>
        <dbReference type="Proteomes" id="UP000185221"/>
    </source>
</evidence>
<evidence type="ECO:0000256" key="8">
    <source>
        <dbReference type="SAM" id="Phobius"/>
    </source>
</evidence>
<dbReference type="AlphaFoldDB" id="A0A1N6DXA2"/>
<dbReference type="GO" id="GO:0005886">
    <property type="term" value="C:plasma membrane"/>
    <property type="evidence" value="ECO:0007669"/>
    <property type="project" value="UniProtKB-SubCell"/>
</dbReference>
<feature type="transmembrane region" description="Helical" evidence="8">
    <location>
        <begin position="262"/>
        <end position="281"/>
    </location>
</feature>
<evidence type="ECO:0000256" key="5">
    <source>
        <dbReference type="ARBA" id="ARBA00022692"/>
    </source>
</evidence>
<dbReference type="Pfam" id="PF02028">
    <property type="entry name" value="BCCT"/>
    <property type="match status" value="1"/>
</dbReference>
<proteinExistence type="inferred from homology"/>
<feature type="transmembrane region" description="Helical" evidence="8">
    <location>
        <begin position="199"/>
        <end position="224"/>
    </location>
</feature>
<keyword evidence="5 8" id="KW-0812">Transmembrane</keyword>
<feature type="transmembrane region" description="Helical" evidence="8">
    <location>
        <begin position="145"/>
        <end position="168"/>
    </location>
</feature>
<organism evidence="9 10">
    <name type="scientific">Algoriphagus halophilus</name>
    <dbReference type="NCBI Taxonomy" id="226505"/>
    <lineage>
        <taxon>Bacteria</taxon>
        <taxon>Pseudomonadati</taxon>
        <taxon>Bacteroidota</taxon>
        <taxon>Cytophagia</taxon>
        <taxon>Cytophagales</taxon>
        <taxon>Cyclobacteriaceae</taxon>
        <taxon>Algoriphagus</taxon>
    </lineage>
</organism>
<accession>A0A1N6DXA2</accession>
<comment type="subcellular location">
    <subcellularLocation>
        <location evidence="1">Cell membrane</location>
        <topology evidence="1">Multi-pass membrane protein</topology>
    </subcellularLocation>
</comment>
<comment type="similarity">
    <text evidence="2">Belongs to the BCCT transporter (TC 2.A.15) family.</text>
</comment>
<feature type="transmembrane region" description="Helical" evidence="8">
    <location>
        <begin position="324"/>
        <end position="343"/>
    </location>
</feature>
<gene>
    <name evidence="9" type="ORF">SAMN05444394_1499</name>
</gene>
<evidence type="ECO:0000256" key="3">
    <source>
        <dbReference type="ARBA" id="ARBA00022448"/>
    </source>
</evidence>
<feature type="transmembrane region" description="Helical" evidence="8">
    <location>
        <begin position="53"/>
        <end position="73"/>
    </location>
</feature>
<name>A0A1N6DXA2_9BACT</name>
<keyword evidence="4" id="KW-1003">Cell membrane</keyword>
<keyword evidence="10" id="KW-1185">Reference proteome</keyword>
<dbReference type="PANTHER" id="PTHR30047:SF7">
    <property type="entry name" value="HIGH-AFFINITY CHOLINE TRANSPORT PROTEIN"/>
    <property type="match status" value="1"/>
</dbReference>
<feature type="transmembrane region" description="Helical" evidence="8">
    <location>
        <begin position="230"/>
        <end position="250"/>
    </location>
</feature>
<keyword evidence="7 8" id="KW-0472">Membrane</keyword>